<feature type="transmembrane region" description="Helical" evidence="7">
    <location>
        <begin position="196"/>
        <end position="218"/>
    </location>
</feature>
<dbReference type="PANTHER" id="PTHR30012:SF0">
    <property type="entry name" value="TYPE II SECRETION SYSTEM PROTEIN F-RELATED"/>
    <property type="match status" value="1"/>
</dbReference>
<sequence length="231" mass="25499">MAIYPVGLLIMMTGTLYVLNTELIPVLSKISSPDSWSGALGFLYGLSLFVDNYGAICAVLFAVVTGVISWSLKNWKSRSLADNIMPWSIYKDIQGAAFLLNMAALLKAKMTTLNSLNVLQDFASPWLSTRLDSIIYRVRQGDHLGLALRQCGYQFPSREAANFLSLLQGDGATELIGNYGQRWLVQTLERVKKRAAVVRLIMLIFLVMSLLLLVMAVVDIQSIGDNSMGNL</sequence>
<accession>A0A0F7Q524</accession>
<protein>
    <submittedName>
        <fullName evidence="9">Integral membrane protein PilR</fullName>
    </submittedName>
</protein>
<dbReference type="Gene3D" id="1.20.81.30">
    <property type="entry name" value="Type II secretion system (T2SS), domain F"/>
    <property type="match status" value="1"/>
</dbReference>
<feature type="transmembrane region" description="Helical" evidence="7">
    <location>
        <begin position="6"/>
        <end position="27"/>
    </location>
</feature>
<comment type="subcellular location">
    <subcellularLocation>
        <location evidence="1">Cell membrane</location>
        <topology evidence="1">Multi-pass membrane protein</topology>
    </subcellularLocation>
</comment>
<name>A0A0F7Q524_ECOLX</name>
<dbReference type="AlphaFoldDB" id="A0A0F7Q524"/>
<organism evidence="9">
    <name type="scientific">Escherichia coli</name>
    <dbReference type="NCBI Taxonomy" id="562"/>
    <lineage>
        <taxon>Bacteria</taxon>
        <taxon>Pseudomonadati</taxon>
        <taxon>Pseudomonadota</taxon>
        <taxon>Gammaproteobacteria</taxon>
        <taxon>Enterobacterales</taxon>
        <taxon>Enterobacteriaceae</taxon>
        <taxon>Escherichia</taxon>
    </lineage>
</organism>
<evidence type="ECO:0000256" key="1">
    <source>
        <dbReference type="ARBA" id="ARBA00004651"/>
    </source>
</evidence>
<dbReference type="Pfam" id="PF00482">
    <property type="entry name" value="T2SSF"/>
    <property type="match status" value="1"/>
</dbReference>
<evidence type="ECO:0000256" key="3">
    <source>
        <dbReference type="ARBA" id="ARBA00022475"/>
    </source>
</evidence>
<evidence type="ECO:0000256" key="6">
    <source>
        <dbReference type="ARBA" id="ARBA00023136"/>
    </source>
</evidence>
<evidence type="ECO:0000256" key="2">
    <source>
        <dbReference type="ARBA" id="ARBA00005745"/>
    </source>
</evidence>
<evidence type="ECO:0000313" key="9">
    <source>
        <dbReference type="EMBL" id="AKI06940.1"/>
    </source>
</evidence>
<evidence type="ECO:0000256" key="7">
    <source>
        <dbReference type="SAM" id="Phobius"/>
    </source>
</evidence>
<dbReference type="PANTHER" id="PTHR30012">
    <property type="entry name" value="GENERAL SECRETION PATHWAY PROTEIN"/>
    <property type="match status" value="1"/>
</dbReference>
<evidence type="ECO:0000259" key="8">
    <source>
        <dbReference type="Pfam" id="PF00482"/>
    </source>
</evidence>
<keyword evidence="5 7" id="KW-1133">Transmembrane helix</keyword>
<evidence type="ECO:0000256" key="5">
    <source>
        <dbReference type="ARBA" id="ARBA00022989"/>
    </source>
</evidence>
<reference evidence="9" key="1">
    <citation type="submission" date="2014-06" db="EMBL/GenBank/DDBJ databases">
        <title>Limited similarity between plasmids encoding CTX-M-1 beta-lactamase in Escherichia coli from humans, pigs, cattle, organic poultry layers, and horses in Denmark.</title>
        <authorList>
            <person name="Jakobsen L."/>
            <person name="Bortolaia V."/>
            <person name="Moodley A."/>
            <person name="Bielak E."/>
            <person name="Olsen S.S."/>
            <person name="Hansen D.S."/>
            <person name="Frimodt-Moeller N."/>
            <person name="Guardabassi L."/>
            <person name="Hasman H."/>
        </authorList>
    </citation>
    <scope>NUCLEOTIDE SEQUENCE</scope>
    <source>
        <strain evidence="9">H06 TF</strain>
        <plasmid evidence="9">pH06TF</plasmid>
    </source>
</reference>
<geneLocation type="plasmid" evidence="9">
    <name>pH06TF</name>
</geneLocation>
<keyword evidence="3" id="KW-1003">Cell membrane</keyword>
<feature type="domain" description="Type II secretion system protein GspF" evidence="8">
    <location>
        <begin position="98"/>
        <end position="218"/>
    </location>
</feature>
<keyword evidence="6 7" id="KW-0472">Membrane</keyword>
<dbReference type="GO" id="GO:0005886">
    <property type="term" value="C:plasma membrane"/>
    <property type="evidence" value="ECO:0007669"/>
    <property type="project" value="UniProtKB-SubCell"/>
</dbReference>
<keyword evidence="9" id="KW-0614">Plasmid</keyword>
<dbReference type="InterPro" id="IPR042094">
    <property type="entry name" value="T2SS_GspF_sf"/>
</dbReference>
<dbReference type="InterPro" id="IPR003004">
    <property type="entry name" value="GspF/PilC"/>
</dbReference>
<proteinExistence type="inferred from homology"/>
<keyword evidence="4 7" id="KW-0812">Transmembrane</keyword>
<dbReference type="EMBL" id="KM052221">
    <property type="protein sequence ID" value="AKI06940.1"/>
    <property type="molecule type" value="Genomic_DNA"/>
</dbReference>
<feature type="transmembrane region" description="Helical" evidence="7">
    <location>
        <begin position="39"/>
        <end position="72"/>
    </location>
</feature>
<dbReference type="InterPro" id="IPR018076">
    <property type="entry name" value="T2SS_GspF_dom"/>
</dbReference>
<comment type="similarity">
    <text evidence="2">Belongs to the GSP F family.</text>
</comment>
<evidence type="ECO:0000256" key="4">
    <source>
        <dbReference type="ARBA" id="ARBA00022692"/>
    </source>
</evidence>